<keyword evidence="3" id="KW-1185">Reference proteome</keyword>
<accession>A0AAV7W787</accession>
<evidence type="ECO:0000313" key="3">
    <source>
        <dbReference type="Proteomes" id="UP001066276"/>
    </source>
</evidence>
<gene>
    <name evidence="2" type="ORF">NDU88_003529</name>
</gene>
<protein>
    <submittedName>
        <fullName evidence="2">Uncharacterized protein</fullName>
    </submittedName>
</protein>
<organism evidence="2 3">
    <name type="scientific">Pleurodeles waltl</name>
    <name type="common">Iberian ribbed newt</name>
    <dbReference type="NCBI Taxonomy" id="8319"/>
    <lineage>
        <taxon>Eukaryota</taxon>
        <taxon>Metazoa</taxon>
        <taxon>Chordata</taxon>
        <taxon>Craniata</taxon>
        <taxon>Vertebrata</taxon>
        <taxon>Euteleostomi</taxon>
        <taxon>Amphibia</taxon>
        <taxon>Batrachia</taxon>
        <taxon>Caudata</taxon>
        <taxon>Salamandroidea</taxon>
        <taxon>Salamandridae</taxon>
        <taxon>Pleurodelinae</taxon>
        <taxon>Pleurodeles</taxon>
    </lineage>
</organism>
<name>A0AAV7W787_PLEWA</name>
<sequence length="128" mass="13827">MTEHIGGMKPKIAVTSGTTTRVGPIDECTGGTSGSDSRSSTHAKESCCDTPVEEEKERKKATKEDRENGRTDEEGAEVGESTEATGIERKAVRNLGRPKRLGKRSSQPKTNRRPRTQKSPATSQEGRG</sequence>
<proteinExistence type="predicted"/>
<feature type="region of interest" description="Disordered" evidence="1">
    <location>
        <begin position="1"/>
        <end position="128"/>
    </location>
</feature>
<comment type="caution">
    <text evidence="2">The sequence shown here is derived from an EMBL/GenBank/DDBJ whole genome shotgun (WGS) entry which is preliminary data.</text>
</comment>
<evidence type="ECO:0000313" key="2">
    <source>
        <dbReference type="EMBL" id="KAJ1208140.1"/>
    </source>
</evidence>
<feature type="compositionally biased region" description="Basic and acidic residues" evidence="1">
    <location>
        <begin position="42"/>
        <end position="73"/>
    </location>
</feature>
<dbReference type="AlphaFoldDB" id="A0AAV7W787"/>
<feature type="compositionally biased region" description="Polar residues" evidence="1">
    <location>
        <begin position="117"/>
        <end position="128"/>
    </location>
</feature>
<dbReference type="Proteomes" id="UP001066276">
    <property type="component" value="Chromosome 1_2"/>
</dbReference>
<evidence type="ECO:0000256" key="1">
    <source>
        <dbReference type="SAM" id="MobiDB-lite"/>
    </source>
</evidence>
<dbReference type="EMBL" id="JANPWB010000002">
    <property type="protein sequence ID" value="KAJ1208140.1"/>
    <property type="molecule type" value="Genomic_DNA"/>
</dbReference>
<reference evidence="2" key="1">
    <citation type="journal article" date="2022" name="bioRxiv">
        <title>Sequencing and chromosome-scale assembly of the giantPleurodeles waltlgenome.</title>
        <authorList>
            <person name="Brown T."/>
            <person name="Elewa A."/>
            <person name="Iarovenko S."/>
            <person name="Subramanian E."/>
            <person name="Araus A.J."/>
            <person name="Petzold A."/>
            <person name="Susuki M."/>
            <person name="Suzuki K.-i.T."/>
            <person name="Hayashi T."/>
            <person name="Toyoda A."/>
            <person name="Oliveira C."/>
            <person name="Osipova E."/>
            <person name="Leigh N.D."/>
            <person name="Simon A."/>
            <person name="Yun M.H."/>
        </authorList>
    </citation>
    <scope>NUCLEOTIDE SEQUENCE</scope>
    <source>
        <strain evidence="2">20211129_DDA</strain>
        <tissue evidence="2">Liver</tissue>
    </source>
</reference>